<dbReference type="STRING" id="525898.Sdel_0014"/>
<dbReference type="EMBL" id="CP001816">
    <property type="protein sequence ID" value="ACZ11052.1"/>
    <property type="molecule type" value="Genomic_DNA"/>
</dbReference>
<protein>
    <recommendedName>
        <fullName evidence="3">Lipoprotein</fullName>
    </recommendedName>
</protein>
<dbReference type="AlphaFoldDB" id="D1B0Q8"/>
<gene>
    <name evidence="1" type="ordered locus">Sdel_0014</name>
</gene>
<dbReference type="PROSITE" id="PS51257">
    <property type="entry name" value="PROKAR_LIPOPROTEIN"/>
    <property type="match status" value="1"/>
</dbReference>
<keyword evidence="2" id="KW-1185">Reference proteome</keyword>
<reference evidence="2" key="1">
    <citation type="submission" date="2009-11" db="EMBL/GenBank/DDBJ databases">
        <title>The complete genome of Sulfurospirillum deleyianum DSM 6946.</title>
        <authorList>
            <consortium name="US DOE Joint Genome Institute (JGI-PGF)"/>
            <person name="Lucas S."/>
            <person name="Copeland A."/>
            <person name="Lapidus A."/>
            <person name="Glavina del Rio T."/>
            <person name="Dalin E."/>
            <person name="Tice H."/>
            <person name="Bruce D."/>
            <person name="Goodwin L."/>
            <person name="Pitluck S."/>
            <person name="Kyrpides N."/>
            <person name="Mavromatis K."/>
            <person name="Ivanova N."/>
            <person name="Ovchinnikova G."/>
            <person name="Munk A.C."/>
            <person name="Lu M."/>
            <person name="Brettin T."/>
            <person name="Detter J.C."/>
            <person name="Han C."/>
            <person name="Tapia R."/>
            <person name="Larimer F."/>
            <person name="Land M."/>
            <person name="Hauser L."/>
            <person name="Markowitz V."/>
            <person name="Cheng J.F."/>
            <person name="Hugenholtz P."/>
            <person name="Woyke T."/>
            <person name="Wu D."/>
            <person name="Aumann P."/>
            <person name="Schneider S."/>
            <person name="Lang E."/>
            <person name="Spring S."/>
            <person name="Klenk H.P."/>
            <person name="Eisen J.A."/>
        </authorList>
    </citation>
    <scope>NUCLEOTIDE SEQUENCE [LARGE SCALE GENOMIC DNA]</scope>
    <source>
        <strain evidence="2">ATCC 51133 / DSM 6946 / 5175</strain>
    </source>
</reference>
<sequence length="217" mass="25085">MKAVGMIFALLVIFVGCSEPSNVRNENVDVVYQKRIEALLLKGHHSSHSYEPLVWKKLHSSEVVSKRIGKRALFIQHRFREKNIYKGSLEKESVYFIGDGTPSLMFDFDVKKAFDAFISNPTIQKLFASSIWNLESLHVNYQQSASNKASKEVVKDFIYSIRHYSKEDLSYLEEEISKAYMPLSIANTMALFMSMRLFPELLEELLFDEVIYTGTYK</sequence>
<name>D1B0Q8_SULD5</name>
<reference evidence="1 2" key="2">
    <citation type="journal article" date="2010" name="Stand. Genomic Sci.">
        <title>Complete genome sequence of Sulfurospirillum deleyianum type strain (5175).</title>
        <authorList>
            <person name="Sikorski J."/>
            <person name="Lapidus A."/>
            <person name="Copeland A."/>
            <person name="Glavina Del Rio T."/>
            <person name="Nolan M."/>
            <person name="Lucas S."/>
            <person name="Chen F."/>
            <person name="Tice H."/>
            <person name="Cheng J.F."/>
            <person name="Saunders E."/>
            <person name="Bruce D."/>
            <person name="Goodwin L."/>
            <person name="Pitluck S."/>
            <person name="Ovchinnikova G."/>
            <person name="Pati A."/>
            <person name="Ivanova N."/>
            <person name="Mavromatis K."/>
            <person name="Chen A."/>
            <person name="Palaniappan K."/>
            <person name="Chain P."/>
            <person name="Land M."/>
            <person name="Hauser L."/>
            <person name="Chang Y.J."/>
            <person name="Jeffries C.D."/>
            <person name="Brettin T."/>
            <person name="Detter J.C."/>
            <person name="Han C."/>
            <person name="Rohde M."/>
            <person name="Lang E."/>
            <person name="Spring S."/>
            <person name="Goker M."/>
            <person name="Bristow J."/>
            <person name="Eisen J.A."/>
            <person name="Markowitz V."/>
            <person name="Hugenholtz P."/>
            <person name="Kyrpides N.C."/>
            <person name="Klenk H.P."/>
        </authorList>
    </citation>
    <scope>NUCLEOTIDE SEQUENCE [LARGE SCALE GENOMIC DNA]</scope>
    <source>
        <strain evidence="2">ATCC 51133 / DSM 6946 / 5175</strain>
    </source>
</reference>
<accession>D1B0Q8</accession>
<dbReference type="RefSeq" id="WP_012855818.1">
    <property type="nucleotide sequence ID" value="NC_013512.1"/>
</dbReference>
<evidence type="ECO:0000313" key="1">
    <source>
        <dbReference type="EMBL" id="ACZ11052.1"/>
    </source>
</evidence>
<evidence type="ECO:0000313" key="2">
    <source>
        <dbReference type="Proteomes" id="UP000002222"/>
    </source>
</evidence>
<dbReference type="HOGENOM" id="CLU_1271728_0_0_7"/>
<proteinExistence type="predicted"/>
<organism evidence="1 2">
    <name type="scientific">Sulfurospirillum deleyianum (strain ATCC 51133 / DSM 6946 / 5175)</name>
    <dbReference type="NCBI Taxonomy" id="525898"/>
    <lineage>
        <taxon>Bacteria</taxon>
        <taxon>Pseudomonadati</taxon>
        <taxon>Campylobacterota</taxon>
        <taxon>Epsilonproteobacteria</taxon>
        <taxon>Campylobacterales</taxon>
        <taxon>Sulfurospirillaceae</taxon>
        <taxon>Sulfurospirillum</taxon>
    </lineage>
</organism>
<evidence type="ECO:0008006" key="3">
    <source>
        <dbReference type="Google" id="ProtNLM"/>
    </source>
</evidence>
<dbReference type="KEGG" id="sdl:Sdel_0014"/>
<dbReference type="Proteomes" id="UP000002222">
    <property type="component" value="Chromosome"/>
</dbReference>